<sequence>MVSRDQFCKSRYSTQHGIGQRMDRVLYSTCRYSTVVDMRLDMRPDPIQYRQPDLPLRMCSVGSGAALGAHRHRRVPARLDDYLSADCRSRDK</sequence>
<dbReference type="AlphaFoldDB" id="A0A165IAA3"/>
<reference evidence="1 2" key="1">
    <citation type="journal article" date="2016" name="Mol. Biol. Evol.">
        <title>Comparative Genomics of Early-Diverging Mushroom-Forming Fungi Provides Insights into the Origins of Lignocellulose Decay Capabilities.</title>
        <authorList>
            <person name="Nagy L.G."/>
            <person name="Riley R."/>
            <person name="Tritt A."/>
            <person name="Adam C."/>
            <person name="Daum C."/>
            <person name="Floudas D."/>
            <person name="Sun H."/>
            <person name="Yadav J.S."/>
            <person name="Pangilinan J."/>
            <person name="Larsson K.H."/>
            <person name="Matsuura K."/>
            <person name="Barry K."/>
            <person name="Labutti K."/>
            <person name="Kuo R."/>
            <person name="Ohm R.A."/>
            <person name="Bhattacharya S.S."/>
            <person name="Shirouzu T."/>
            <person name="Yoshinaga Y."/>
            <person name="Martin F.M."/>
            <person name="Grigoriev I.V."/>
            <person name="Hibbett D.S."/>
        </authorList>
    </citation>
    <scope>NUCLEOTIDE SEQUENCE [LARGE SCALE GENOMIC DNA]</scope>
    <source>
        <strain evidence="1 2">HHB12733</strain>
    </source>
</reference>
<dbReference type="InParanoid" id="A0A165IAA3"/>
<proteinExistence type="predicted"/>
<accession>A0A165IAA3</accession>
<dbReference type="EMBL" id="KV423932">
    <property type="protein sequence ID" value="KZT60314.1"/>
    <property type="molecule type" value="Genomic_DNA"/>
</dbReference>
<dbReference type="Proteomes" id="UP000076842">
    <property type="component" value="Unassembled WGS sequence"/>
</dbReference>
<protein>
    <submittedName>
        <fullName evidence="1">Uncharacterized protein</fullName>
    </submittedName>
</protein>
<gene>
    <name evidence="1" type="ORF">CALCODRAFT_129977</name>
</gene>
<name>A0A165IAA3_9BASI</name>
<organism evidence="1 2">
    <name type="scientific">Calocera cornea HHB12733</name>
    <dbReference type="NCBI Taxonomy" id="1353952"/>
    <lineage>
        <taxon>Eukaryota</taxon>
        <taxon>Fungi</taxon>
        <taxon>Dikarya</taxon>
        <taxon>Basidiomycota</taxon>
        <taxon>Agaricomycotina</taxon>
        <taxon>Dacrymycetes</taxon>
        <taxon>Dacrymycetales</taxon>
        <taxon>Dacrymycetaceae</taxon>
        <taxon>Calocera</taxon>
    </lineage>
</organism>
<keyword evidence="2" id="KW-1185">Reference proteome</keyword>
<evidence type="ECO:0000313" key="2">
    <source>
        <dbReference type="Proteomes" id="UP000076842"/>
    </source>
</evidence>
<evidence type="ECO:0000313" key="1">
    <source>
        <dbReference type="EMBL" id="KZT60314.1"/>
    </source>
</evidence>